<feature type="domain" description="DUF4183" evidence="1">
    <location>
        <begin position="842"/>
        <end position="914"/>
    </location>
</feature>
<feature type="domain" description="DUF4183" evidence="1">
    <location>
        <begin position="12"/>
        <end position="84"/>
    </location>
</feature>
<accession>A0A6N7XLS6</accession>
<evidence type="ECO:0000313" key="2">
    <source>
        <dbReference type="EMBL" id="MSU01722.1"/>
    </source>
</evidence>
<keyword evidence="3" id="KW-1185">Reference proteome</keyword>
<feature type="domain" description="DUF4183" evidence="1">
    <location>
        <begin position="939"/>
        <end position="1004"/>
    </location>
</feature>
<evidence type="ECO:0000313" key="3">
    <source>
        <dbReference type="Proteomes" id="UP000469523"/>
    </source>
</evidence>
<organism evidence="2 3">
    <name type="scientific">Tissierella pigra</name>
    <dbReference type="NCBI Taxonomy" id="2607614"/>
    <lineage>
        <taxon>Bacteria</taxon>
        <taxon>Bacillati</taxon>
        <taxon>Bacillota</taxon>
        <taxon>Tissierellia</taxon>
        <taxon>Tissierellales</taxon>
        <taxon>Tissierellaceae</taxon>
        <taxon>Tissierella</taxon>
    </lineage>
</organism>
<dbReference type="AlphaFoldDB" id="A0A6N7XLS6"/>
<gene>
    <name evidence="2" type="ORF">FYJ83_09615</name>
</gene>
<comment type="caution">
    <text evidence="2">The sequence shown here is derived from an EMBL/GenBank/DDBJ whole genome shotgun (WGS) entry which is preliminary data.</text>
</comment>
<dbReference type="Pfam" id="PF13799">
    <property type="entry name" value="DUF4183"/>
    <property type="match status" value="3"/>
</dbReference>
<name>A0A6N7XLS6_9FIRM</name>
<evidence type="ECO:0000259" key="1">
    <source>
        <dbReference type="Pfam" id="PF13799"/>
    </source>
</evidence>
<dbReference type="InterPro" id="IPR025237">
    <property type="entry name" value="DUF4183"/>
</dbReference>
<sequence length="1012" mass="113258">MIMFKADVYQYNALSDGIKKIYTNNDELVEYGDKGILDPNEVSYYSLFINGLLQPRINYEIEKGLLTLKTEDVPLKDSTIIITFVTFRDKMSTNLNSAITEGVLPSGHISIGPVTDMDISIENTVDSYLKLEKAIISGPKSVPTGLTTIWEFRLTIVNISNMPINNIVVTDNILLDYILNIESFFPSHGNILIENKVITWNIDALNIDESATAIFKVEGFFNADGTRFISSSLATGNAILGPITTDIVGGSSIYVSKGLDISTTITSGPTKVNIKETNTWRVEIKLSNLSDDNIFNVLVTDTLLIDTIHNVKIINISHGTAYLKNNEVLWEIDILKKSESSILVMDITGSFAIDGFRSLDTVIGVGNINSHKIYTNPSRDFQIIVYPVTNPVKKQLLLQNILLNKPLIGFLGNFRKWKFSLKITNLTNDILENIVVIDYILLDKINYIYTLFVDSGQISISHNSIIWNIEKLSPGETLTAIFEIEGFFNTTGLHSLSRAIASGLSPNSCILSDISSGASIKVIDYINDLENTCAIVHKVFSQYKQRVCFENIEIGINDSSFKNILFKSGFIIEDSLIITNLVNKPNFKRVRFLLKIPFEIITTNNTIIKGYLPNISKDIVMFMPESRDEFTFDIMVETSSKLLKEPVKLDNQLNFPVGVFIIIKAVGKVQILIPSFKSLPEPCICQEFNEDYVCSIFKFKNFPNFLPLQNKPFVQSKQIEISKNNQCPNIFGNLTIEKYITSGPVAVNSNTVNTWRIEIKIVNNGYGPVSNVFVTDTLLLDDLVDFNIISLTQGTISQENKQIIWDVGTLNSNGNVVMIAEITGSLSNKGSGILKGERYQYNTVSDGIKKEFTNYDELIIYGNSGIPNPDEVSFYNLYINGVLQPETNYIVETGLLTLTLLEPPENGVPIILEYLIINDANEQLLKAELYQYNTISNGEKIYTNEDELTIYGNKGILDPQHTSYENLFINGVIQPSINYIIKKGLLVLEVEYPPIKGVPISIQFISLFLSKD</sequence>
<dbReference type="Proteomes" id="UP000469523">
    <property type="component" value="Unassembled WGS sequence"/>
</dbReference>
<proteinExistence type="predicted"/>
<dbReference type="EMBL" id="VUNQ01000018">
    <property type="protein sequence ID" value="MSU01722.1"/>
    <property type="molecule type" value="Genomic_DNA"/>
</dbReference>
<protein>
    <submittedName>
        <fullName evidence="2">DUF4183 domain-containing protein</fullName>
    </submittedName>
</protein>
<reference evidence="2 3" key="1">
    <citation type="submission" date="2019-09" db="EMBL/GenBank/DDBJ databases">
        <title>In-depth cultivation of the pig gut microbiome towards novel bacterial diversity and tailored functional studies.</title>
        <authorList>
            <person name="Wylensek D."/>
            <person name="Hitch T.C.A."/>
            <person name="Clavel T."/>
        </authorList>
    </citation>
    <scope>NUCLEOTIDE SEQUENCE [LARGE SCALE GENOMIC DNA]</scope>
    <source>
        <strain evidence="2 3">WCA3-693-APC-4?</strain>
    </source>
</reference>